<protein>
    <recommendedName>
        <fullName evidence="4">Ig-like domain-containing protein</fullName>
    </recommendedName>
</protein>
<dbReference type="InterPro" id="IPR013783">
    <property type="entry name" value="Ig-like_fold"/>
</dbReference>
<dbReference type="GO" id="GO:0005576">
    <property type="term" value="C:extracellular region"/>
    <property type="evidence" value="ECO:0007669"/>
    <property type="project" value="UniProtKB-ARBA"/>
</dbReference>
<keyword evidence="2" id="KW-1064">Adaptive immunity</keyword>
<dbReference type="InterPro" id="IPR050199">
    <property type="entry name" value="IgHV"/>
</dbReference>
<dbReference type="PROSITE" id="PS50835">
    <property type="entry name" value="IG_LIKE"/>
    <property type="match status" value="1"/>
</dbReference>
<dbReference type="Proteomes" id="UP000472261">
    <property type="component" value="Unplaced"/>
</dbReference>
<feature type="domain" description="Ig-like" evidence="4">
    <location>
        <begin position="20"/>
        <end position="107"/>
    </location>
</feature>
<dbReference type="GO" id="GO:0002250">
    <property type="term" value="P:adaptive immune response"/>
    <property type="evidence" value="ECO:0007669"/>
    <property type="project" value="UniProtKB-KW"/>
</dbReference>
<reference evidence="5" key="1">
    <citation type="submission" date="2025-08" db="UniProtKB">
        <authorList>
            <consortium name="Ensembl"/>
        </authorList>
    </citation>
    <scope>IDENTIFICATION</scope>
</reference>
<evidence type="ECO:0000256" key="3">
    <source>
        <dbReference type="ARBA" id="ARBA00043265"/>
    </source>
</evidence>
<dbReference type="Gene3D" id="2.60.40.10">
    <property type="entry name" value="Immunoglobulins"/>
    <property type="match status" value="1"/>
</dbReference>
<dbReference type="InterPro" id="IPR013106">
    <property type="entry name" value="Ig_V-set"/>
</dbReference>
<dbReference type="InterPro" id="IPR007110">
    <property type="entry name" value="Ig-like_dom"/>
</dbReference>
<dbReference type="SUPFAM" id="SSF48726">
    <property type="entry name" value="Immunoglobulin"/>
    <property type="match status" value="1"/>
</dbReference>
<keyword evidence="1" id="KW-0391">Immunity</keyword>
<dbReference type="Pfam" id="PF07686">
    <property type="entry name" value="V-set"/>
    <property type="match status" value="1"/>
</dbReference>
<evidence type="ECO:0000313" key="6">
    <source>
        <dbReference type="Proteomes" id="UP000472261"/>
    </source>
</evidence>
<dbReference type="GO" id="GO:0019814">
    <property type="term" value="C:immunoglobulin complex"/>
    <property type="evidence" value="ECO:0007669"/>
    <property type="project" value="UniProtKB-KW"/>
</dbReference>
<proteinExistence type="predicted"/>
<organism evidence="5 6">
    <name type="scientific">Phasianus colchicus</name>
    <name type="common">Common pheasant</name>
    <dbReference type="NCBI Taxonomy" id="9054"/>
    <lineage>
        <taxon>Eukaryota</taxon>
        <taxon>Metazoa</taxon>
        <taxon>Chordata</taxon>
        <taxon>Craniata</taxon>
        <taxon>Vertebrata</taxon>
        <taxon>Euteleostomi</taxon>
        <taxon>Archelosauria</taxon>
        <taxon>Archosauria</taxon>
        <taxon>Dinosauria</taxon>
        <taxon>Saurischia</taxon>
        <taxon>Theropoda</taxon>
        <taxon>Coelurosauria</taxon>
        <taxon>Aves</taxon>
        <taxon>Neognathae</taxon>
        <taxon>Galloanserae</taxon>
        <taxon>Galliformes</taxon>
        <taxon>Phasianidae</taxon>
        <taxon>Phasianinae</taxon>
        <taxon>Phasianus</taxon>
    </lineage>
</organism>
<sequence>RGEEVHSSEFMVYGCVRAAGESVQLSCQGSGFSFGSYAVQWYRQALSDHLKWLSFISTGSDVLSSPELEGRSSVSRDNSRSVSYLSLRALRPHDSARYFCAILWEWP</sequence>
<reference evidence="5" key="2">
    <citation type="submission" date="2025-09" db="UniProtKB">
        <authorList>
            <consortium name="Ensembl"/>
        </authorList>
    </citation>
    <scope>IDENTIFICATION</scope>
</reference>
<dbReference type="SMART" id="SM00406">
    <property type="entry name" value="IGv"/>
    <property type="match status" value="1"/>
</dbReference>
<evidence type="ECO:0000256" key="2">
    <source>
        <dbReference type="ARBA" id="ARBA00023130"/>
    </source>
</evidence>
<dbReference type="OMA" id="CAILWEW"/>
<accession>A0A669QFI1</accession>
<dbReference type="Ensembl" id="ENSPCLT00000022780.1">
    <property type="protein sequence ID" value="ENSPCLP00000017043.1"/>
    <property type="gene ID" value="ENSPCLG00000014179.1"/>
</dbReference>
<evidence type="ECO:0000313" key="5">
    <source>
        <dbReference type="Ensembl" id="ENSPCLP00000017043.1"/>
    </source>
</evidence>
<dbReference type="InterPro" id="IPR036179">
    <property type="entry name" value="Ig-like_dom_sf"/>
</dbReference>
<evidence type="ECO:0000259" key="4">
    <source>
        <dbReference type="PROSITE" id="PS50835"/>
    </source>
</evidence>
<evidence type="ECO:0000256" key="1">
    <source>
        <dbReference type="ARBA" id="ARBA00022859"/>
    </source>
</evidence>
<dbReference type="AlphaFoldDB" id="A0A669QFI1"/>
<name>A0A669QFI1_PHACC</name>
<dbReference type="PANTHER" id="PTHR23266">
    <property type="entry name" value="IMMUNOGLOBULIN HEAVY CHAIN"/>
    <property type="match status" value="1"/>
</dbReference>
<keyword evidence="3" id="KW-1280">Immunoglobulin</keyword>
<keyword evidence="6" id="KW-1185">Reference proteome</keyword>